<dbReference type="GeneID" id="19111761"/>
<accession>M2N306</accession>
<dbReference type="EMBL" id="KB445553">
    <property type="protein sequence ID" value="EMC98338.1"/>
    <property type="molecule type" value="Genomic_DNA"/>
</dbReference>
<name>M2N306_BAUPA</name>
<protein>
    <submittedName>
        <fullName evidence="1">Uncharacterized protein</fullName>
    </submittedName>
</protein>
<dbReference type="RefSeq" id="XP_007674466.1">
    <property type="nucleotide sequence ID" value="XM_007676276.1"/>
</dbReference>
<proteinExistence type="predicted"/>
<dbReference type="KEGG" id="bcom:BAUCODRAFT_32372"/>
<dbReference type="HOGENOM" id="CLU_2903853_0_0_1"/>
<sequence>MSGQACLCDVSAQCRKTCMREVGKITAAISGRGFLGLSQSGISAHVLSEPSAGSSKDAASRG</sequence>
<dbReference type="AlphaFoldDB" id="M2N306"/>
<gene>
    <name evidence="1" type="ORF">BAUCODRAFT_32372</name>
</gene>
<keyword evidence="2" id="KW-1185">Reference proteome</keyword>
<evidence type="ECO:0000313" key="2">
    <source>
        <dbReference type="Proteomes" id="UP000011761"/>
    </source>
</evidence>
<dbReference type="Proteomes" id="UP000011761">
    <property type="component" value="Unassembled WGS sequence"/>
</dbReference>
<evidence type="ECO:0000313" key="1">
    <source>
        <dbReference type="EMBL" id="EMC98338.1"/>
    </source>
</evidence>
<reference evidence="1 2" key="1">
    <citation type="journal article" date="2012" name="PLoS Pathog.">
        <title>Diverse lifestyles and strategies of plant pathogenesis encoded in the genomes of eighteen Dothideomycetes fungi.</title>
        <authorList>
            <person name="Ohm R.A."/>
            <person name="Feau N."/>
            <person name="Henrissat B."/>
            <person name="Schoch C.L."/>
            <person name="Horwitz B.A."/>
            <person name="Barry K.W."/>
            <person name="Condon B.J."/>
            <person name="Copeland A.C."/>
            <person name="Dhillon B."/>
            <person name="Glaser F."/>
            <person name="Hesse C.N."/>
            <person name="Kosti I."/>
            <person name="LaButti K."/>
            <person name="Lindquist E.A."/>
            <person name="Lucas S."/>
            <person name="Salamov A.A."/>
            <person name="Bradshaw R.E."/>
            <person name="Ciuffetti L."/>
            <person name="Hamelin R.C."/>
            <person name="Kema G.H.J."/>
            <person name="Lawrence C."/>
            <person name="Scott J.A."/>
            <person name="Spatafora J.W."/>
            <person name="Turgeon B.G."/>
            <person name="de Wit P.J.G.M."/>
            <person name="Zhong S."/>
            <person name="Goodwin S.B."/>
            <person name="Grigoriev I.V."/>
        </authorList>
    </citation>
    <scope>NUCLEOTIDE SEQUENCE [LARGE SCALE GENOMIC DNA]</scope>
    <source>
        <strain evidence="1 2">UAMH 10762</strain>
    </source>
</reference>
<organism evidence="1 2">
    <name type="scientific">Baudoinia panamericana (strain UAMH 10762)</name>
    <name type="common">Angels' share fungus</name>
    <name type="synonym">Baudoinia compniacensis (strain UAMH 10762)</name>
    <dbReference type="NCBI Taxonomy" id="717646"/>
    <lineage>
        <taxon>Eukaryota</taxon>
        <taxon>Fungi</taxon>
        <taxon>Dikarya</taxon>
        <taxon>Ascomycota</taxon>
        <taxon>Pezizomycotina</taxon>
        <taxon>Dothideomycetes</taxon>
        <taxon>Dothideomycetidae</taxon>
        <taxon>Mycosphaerellales</taxon>
        <taxon>Teratosphaeriaceae</taxon>
        <taxon>Baudoinia</taxon>
    </lineage>
</organism>